<evidence type="ECO:0000313" key="2">
    <source>
        <dbReference type="EMBL" id="OCW58763.1"/>
    </source>
</evidence>
<evidence type="ECO:0000256" key="1">
    <source>
        <dbReference type="SAM" id="MobiDB-lite"/>
    </source>
</evidence>
<evidence type="ECO:0008006" key="4">
    <source>
        <dbReference type="Google" id="ProtNLM"/>
    </source>
</evidence>
<gene>
    <name evidence="2" type="ORF">AWJ14_00615</name>
</gene>
<dbReference type="RefSeq" id="WP_066175915.1">
    <property type="nucleotide sequence ID" value="NZ_LQZT01000004.1"/>
</dbReference>
<proteinExistence type="predicted"/>
<sequence length="78" mass="8326">MKPPRRTGSAFEQAEAAFKSVTTKPAAPAPKPAAVPEGKEMVSIRLDRSVLAHFQDDGPGWQDRINAALRQAAGLDEA</sequence>
<feature type="region of interest" description="Disordered" evidence="1">
    <location>
        <begin position="19"/>
        <end position="38"/>
    </location>
</feature>
<protein>
    <recommendedName>
        <fullName evidence="4">BrnA antitoxin of type II toxin-antitoxin system</fullName>
    </recommendedName>
</protein>
<dbReference type="EMBL" id="LQZT01000004">
    <property type="protein sequence ID" value="OCW58763.1"/>
    <property type="molecule type" value="Genomic_DNA"/>
</dbReference>
<dbReference type="STRING" id="1480615.AWJ14_00615"/>
<keyword evidence="3" id="KW-1185">Reference proteome</keyword>
<dbReference type="AlphaFoldDB" id="A0A1C1YZ05"/>
<dbReference type="InterPro" id="IPR025528">
    <property type="entry name" value="BrnA_antitoxin"/>
</dbReference>
<name>A0A1C1YZ05_9HYPH</name>
<evidence type="ECO:0000313" key="3">
    <source>
        <dbReference type="Proteomes" id="UP000094795"/>
    </source>
</evidence>
<organism evidence="2 3">
    <name type="scientific">Hoeflea olei</name>
    <dbReference type="NCBI Taxonomy" id="1480615"/>
    <lineage>
        <taxon>Bacteria</taxon>
        <taxon>Pseudomonadati</taxon>
        <taxon>Pseudomonadota</taxon>
        <taxon>Alphaproteobacteria</taxon>
        <taxon>Hyphomicrobiales</taxon>
        <taxon>Rhizobiaceae</taxon>
        <taxon>Hoeflea</taxon>
    </lineage>
</organism>
<reference evidence="2 3" key="1">
    <citation type="submission" date="2015-12" db="EMBL/GenBank/DDBJ databases">
        <authorList>
            <person name="Shamseldin A."/>
            <person name="Moawad H."/>
            <person name="Abd El-Rahim W.M."/>
            <person name="Sadowsky M.J."/>
        </authorList>
    </citation>
    <scope>NUCLEOTIDE SEQUENCE [LARGE SCALE GENOMIC DNA]</scope>
    <source>
        <strain evidence="2 3">JC234</strain>
    </source>
</reference>
<dbReference type="Pfam" id="PF14384">
    <property type="entry name" value="BrnA_antitoxin"/>
    <property type="match status" value="1"/>
</dbReference>
<accession>A0A1C1YZ05</accession>
<comment type="caution">
    <text evidence="2">The sequence shown here is derived from an EMBL/GenBank/DDBJ whole genome shotgun (WGS) entry which is preliminary data.</text>
</comment>
<dbReference type="Proteomes" id="UP000094795">
    <property type="component" value="Unassembled WGS sequence"/>
</dbReference>
<dbReference type="OrthoDB" id="361944at2"/>